<evidence type="ECO:0000256" key="2">
    <source>
        <dbReference type="ARBA" id="ARBA00022723"/>
    </source>
</evidence>
<keyword evidence="2" id="KW-0479">Metal-binding</keyword>
<dbReference type="EMBL" id="ML992680">
    <property type="protein sequence ID" value="KAF2210569.1"/>
    <property type="molecule type" value="Genomic_DNA"/>
</dbReference>
<protein>
    <recommendedName>
        <fullName evidence="5">CENP-V/GFA domain-containing protein</fullName>
    </recommendedName>
</protein>
<evidence type="ECO:0000256" key="1">
    <source>
        <dbReference type="ARBA" id="ARBA00005495"/>
    </source>
</evidence>
<feature type="domain" description="CENP-V/GFA" evidence="5">
    <location>
        <begin position="36"/>
        <end position="132"/>
    </location>
</feature>
<evidence type="ECO:0000313" key="7">
    <source>
        <dbReference type="Proteomes" id="UP000799539"/>
    </source>
</evidence>
<dbReference type="AlphaFoldDB" id="A0A6A6FAV6"/>
<evidence type="ECO:0000313" key="6">
    <source>
        <dbReference type="EMBL" id="KAF2210569.1"/>
    </source>
</evidence>
<evidence type="ECO:0000256" key="3">
    <source>
        <dbReference type="ARBA" id="ARBA00022833"/>
    </source>
</evidence>
<accession>A0A6A6FAV6</accession>
<feature type="compositionally biased region" description="Basic and acidic residues" evidence="4">
    <location>
        <begin position="1"/>
        <end position="12"/>
    </location>
</feature>
<dbReference type="GO" id="GO:0016846">
    <property type="term" value="F:carbon-sulfur lyase activity"/>
    <property type="evidence" value="ECO:0007669"/>
    <property type="project" value="InterPro"/>
</dbReference>
<reference evidence="6" key="1">
    <citation type="journal article" date="2020" name="Stud. Mycol.">
        <title>101 Dothideomycetes genomes: a test case for predicting lifestyles and emergence of pathogens.</title>
        <authorList>
            <person name="Haridas S."/>
            <person name="Albert R."/>
            <person name="Binder M."/>
            <person name="Bloem J."/>
            <person name="Labutti K."/>
            <person name="Salamov A."/>
            <person name="Andreopoulos B."/>
            <person name="Baker S."/>
            <person name="Barry K."/>
            <person name="Bills G."/>
            <person name="Bluhm B."/>
            <person name="Cannon C."/>
            <person name="Castanera R."/>
            <person name="Culley D."/>
            <person name="Daum C."/>
            <person name="Ezra D."/>
            <person name="Gonzalez J."/>
            <person name="Henrissat B."/>
            <person name="Kuo A."/>
            <person name="Liang C."/>
            <person name="Lipzen A."/>
            <person name="Lutzoni F."/>
            <person name="Magnuson J."/>
            <person name="Mondo S."/>
            <person name="Nolan M."/>
            <person name="Ohm R."/>
            <person name="Pangilinan J."/>
            <person name="Park H.-J."/>
            <person name="Ramirez L."/>
            <person name="Alfaro M."/>
            <person name="Sun H."/>
            <person name="Tritt A."/>
            <person name="Yoshinaga Y."/>
            <person name="Zwiers L.-H."/>
            <person name="Turgeon B."/>
            <person name="Goodwin S."/>
            <person name="Spatafora J."/>
            <person name="Crous P."/>
            <person name="Grigoriev I."/>
        </authorList>
    </citation>
    <scope>NUCLEOTIDE SEQUENCE</scope>
    <source>
        <strain evidence="6">SCOH1-5</strain>
    </source>
</reference>
<organism evidence="6 7">
    <name type="scientific">Cercospora zeae-maydis SCOH1-5</name>
    <dbReference type="NCBI Taxonomy" id="717836"/>
    <lineage>
        <taxon>Eukaryota</taxon>
        <taxon>Fungi</taxon>
        <taxon>Dikarya</taxon>
        <taxon>Ascomycota</taxon>
        <taxon>Pezizomycotina</taxon>
        <taxon>Dothideomycetes</taxon>
        <taxon>Dothideomycetidae</taxon>
        <taxon>Mycosphaerellales</taxon>
        <taxon>Mycosphaerellaceae</taxon>
        <taxon>Cercospora</taxon>
    </lineage>
</organism>
<gene>
    <name evidence="6" type="ORF">CERZMDRAFT_99186</name>
</gene>
<comment type="similarity">
    <text evidence="1">Belongs to the Gfa family.</text>
</comment>
<proteinExistence type="inferred from homology"/>
<evidence type="ECO:0000259" key="5">
    <source>
        <dbReference type="PROSITE" id="PS51891"/>
    </source>
</evidence>
<keyword evidence="3" id="KW-0862">Zinc</keyword>
<evidence type="ECO:0000256" key="4">
    <source>
        <dbReference type="SAM" id="MobiDB-lite"/>
    </source>
</evidence>
<dbReference type="Proteomes" id="UP000799539">
    <property type="component" value="Unassembled WGS sequence"/>
</dbReference>
<dbReference type="SUPFAM" id="SSF51316">
    <property type="entry name" value="Mss4-like"/>
    <property type="match status" value="1"/>
</dbReference>
<dbReference type="InterPro" id="IPR006913">
    <property type="entry name" value="CENP-V/GFA"/>
</dbReference>
<feature type="compositionally biased region" description="Basic and acidic residues" evidence="4">
    <location>
        <begin position="23"/>
        <end position="33"/>
    </location>
</feature>
<dbReference type="Gene3D" id="2.170.150.70">
    <property type="match status" value="1"/>
</dbReference>
<sequence length="132" mass="14757">MASDSDGKKRAAGEGIEQSTKQHKQDDESTSEKRNIKGICHCGFIKYTFDVTSLPLKANRCNCTFCQKLAYTAYSLENLSKDFHLISLDSREDPALGNYAPNVKTGAKYFCQRHDVFVVNLATVDQPQDDVD</sequence>
<dbReference type="Pfam" id="PF04828">
    <property type="entry name" value="GFA"/>
    <property type="match status" value="1"/>
</dbReference>
<dbReference type="InterPro" id="IPR011057">
    <property type="entry name" value="Mss4-like_sf"/>
</dbReference>
<feature type="region of interest" description="Disordered" evidence="4">
    <location>
        <begin position="1"/>
        <end position="33"/>
    </location>
</feature>
<dbReference type="GO" id="GO:0046872">
    <property type="term" value="F:metal ion binding"/>
    <property type="evidence" value="ECO:0007669"/>
    <property type="project" value="UniProtKB-KW"/>
</dbReference>
<name>A0A6A6FAV6_9PEZI</name>
<keyword evidence="7" id="KW-1185">Reference proteome</keyword>
<dbReference type="PROSITE" id="PS51891">
    <property type="entry name" value="CENP_V_GFA"/>
    <property type="match status" value="1"/>
</dbReference>
<dbReference type="OrthoDB" id="2993351at2759"/>